<organism evidence="1 2">
    <name type="scientific">Pediococcus damnosus</name>
    <dbReference type="NCBI Taxonomy" id="51663"/>
    <lineage>
        <taxon>Bacteria</taxon>
        <taxon>Bacillati</taxon>
        <taxon>Bacillota</taxon>
        <taxon>Bacilli</taxon>
        <taxon>Lactobacillales</taxon>
        <taxon>Lactobacillaceae</taxon>
        <taxon>Pediococcus</taxon>
    </lineage>
</organism>
<keyword evidence="2" id="KW-1185">Reference proteome</keyword>
<dbReference type="NCBIfam" id="TIGR01537">
    <property type="entry name" value="portal_HK97"/>
    <property type="match status" value="1"/>
</dbReference>
<name>A0ABN4NAN4_9LACO</name>
<protein>
    <submittedName>
        <fullName evidence="1">Phage portal protein</fullName>
    </submittedName>
</protein>
<evidence type="ECO:0000313" key="1">
    <source>
        <dbReference type="EMBL" id="AMV67635.1"/>
    </source>
</evidence>
<accession>A0ABN4NAN4</accession>
<dbReference type="Proteomes" id="UP000076244">
    <property type="component" value="Chromosome"/>
</dbReference>
<dbReference type="EMBL" id="CP012288">
    <property type="protein sequence ID" value="AMV67635.1"/>
    <property type="molecule type" value="Genomic_DNA"/>
</dbReference>
<gene>
    <name evidence="1" type="ORF">ADU72_1710</name>
</gene>
<proteinExistence type="predicted"/>
<dbReference type="InterPro" id="IPR006427">
    <property type="entry name" value="Portal_HK97"/>
</dbReference>
<reference evidence="1 2" key="1">
    <citation type="journal article" date="2016" name="PLoS ONE">
        <title>The Identification of Novel Diagnostic Marker Genes for the Detection of Beer Spoiling Pediococcus damnosus Strains Using the BlAst Diagnostic Gene findEr.</title>
        <authorList>
            <person name="Behr J."/>
            <person name="Geissler A.J."/>
            <person name="Schmid J."/>
            <person name="Zehe A."/>
            <person name="Vogel R.F."/>
        </authorList>
    </citation>
    <scope>NUCLEOTIDE SEQUENCE [LARGE SCALE GENOMIC DNA]</scope>
    <source>
        <strain evidence="1 2">TMW 2.1535</strain>
    </source>
</reference>
<dbReference type="InterPro" id="IPR006944">
    <property type="entry name" value="Phage/GTA_portal"/>
</dbReference>
<dbReference type="RefSeq" id="WP_062916715.1">
    <property type="nucleotide sequence ID" value="NZ_CP012288.1"/>
</dbReference>
<evidence type="ECO:0000313" key="2">
    <source>
        <dbReference type="Proteomes" id="UP000076244"/>
    </source>
</evidence>
<sequence>MSFFMGSNKSDIEPDKDTAFLDALVSMSSDDSSVYVGAGALRNADVFTAIRVIASDIASNPIQGTNDKTIKLLNENPNSLMNGFNFKFALAVNLLLNGNSFAEIIRDSNGRPTQLNFIKNSQMTVKQDDQSGIVTYNYQQTRSKVRQIAPVNILHFKYFTQDGIVGISPLYALKDQIQVQKSGNRLLNSFFKNGINGTSILKIHKSDLSEASKANLQAQFEKANSGSNSLKTVILDDSMDLSNLEVNTDVLKFINSNDWSSRQIAEAFGIPIERLGVENSHSSNEQSNVLYLQNSLSNYFAVFTSEINSKLAGTYTFNTDKLFSADPETNQDLAIKGYQAGLLTVNEARGKIGLAPVDNGDQLLINTDYIPLNDMAKNKNLVSTAPIAPTEEGTN</sequence>
<dbReference type="Pfam" id="PF04860">
    <property type="entry name" value="Phage_portal"/>
    <property type="match status" value="1"/>
</dbReference>